<evidence type="ECO:0000313" key="5">
    <source>
        <dbReference type="EMBL" id="OGM28026.1"/>
    </source>
</evidence>
<dbReference type="Gene3D" id="3.10.28.10">
    <property type="entry name" value="Homing endonucleases"/>
    <property type="match status" value="1"/>
</dbReference>
<dbReference type="CDD" id="cd00081">
    <property type="entry name" value="Hint"/>
    <property type="match status" value="1"/>
</dbReference>
<keyword evidence="3" id="KW-0175">Coiled coil</keyword>
<dbReference type="PANTHER" id="PTHR30121">
    <property type="entry name" value="UNCHARACTERIZED PROTEIN YJGR-RELATED"/>
    <property type="match status" value="1"/>
</dbReference>
<dbReference type="Proteomes" id="UP000178851">
    <property type="component" value="Unassembled WGS sequence"/>
</dbReference>
<dbReference type="SUPFAM" id="SSF55608">
    <property type="entry name" value="Homing endonucleases"/>
    <property type="match status" value="1"/>
</dbReference>
<evidence type="ECO:0000256" key="3">
    <source>
        <dbReference type="SAM" id="Coils"/>
    </source>
</evidence>
<dbReference type="PROSITE" id="PS50818">
    <property type="entry name" value="INTEIN_C_TER"/>
    <property type="match status" value="1"/>
</dbReference>
<dbReference type="Pfam" id="PF19044">
    <property type="entry name" value="P-loop_TraG"/>
    <property type="match status" value="1"/>
</dbReference>
<accession>A0A1F7YL11</accession>
<dbReference type="SMART" id="SM00305">
    <property type="entry name" value="HintC"/>
    <property type="match status" value="1"/>
</dbReference>
<dbReference type="InterPro" id="IPR036844">
    <property type="entry name" value="Hint_dom_sf"/>
</dbReference>
<keyword evidence="1" id="KW-0068">Autocatalytic cleavage</keyword>
<dbReference type="SMART" id="SM00306">
    <property type="entry name" value="HintN"/>
    <property type="match status" value="1"/>
</dbReference>
<dbReference type="InterPro" id="IPR006142">
    <property type="entry name" value="INTEIN"/>
</dbReference>
<protein>
    <recommendedName>
        <fullName evidence="4">DOD-type homing endonuclease domain-containing protein</fullName>
    </recommendedName>
</protein>
<dbReference type="SUPFAM" id="SSF51294">
    <property type="entry name" value="Hedgehog/intein (Hint) domain"/>
    <property type="match status" value="1"/>
</dbReference>
<dbReference type="Gene3D" id="3.40.50.300">
    <property type="entry name" value="P-loop containing nucleotide triphosphate hydrolases"/>
    <property type="match status" value="1"/>
</dbReference>
<proteinExistence type="predicted"/>
<dbReference type="InterPro" id="IPR004042">
    <property type="entry name" value="Intein_endonuc_central"/>
</dbReference>
<dbReference type="InterPro" id="IPR003587">
    <property type="entry name" value="Hint_dom_N"/>
</dbReference>
<dbReference type="InterPro" id="IPR003586">
    <property type="entry name" value="Hint_dom_C"/>
</dbReference>
<evidence type="ECO:0000256" key="1">
    <source>
        <dbReference type="ARBA" id="ARBA00022813"/>
    </source>
</evidence>
<comment type="caution">
    <text evidence="5">The sequence shown here is derived from an EMBL/GenBank/DDBJ whole genome shotgun (WGS) entry which is preliminary data.</text>
</comment>
<dbReference type="InterPro" id="IPR027434">
    <property type="entry name" value="Homing_endonucl"/>
</dbReference>
<dbReference type="GO" id="GO:0004519">
    <property type="term" value="F:endonuclease activity"/>
    <property type="evidence" value="ECO:0007669"/>
    <property type="project" value="InterPro"/>
</dbReference>
<dbReference type="EMBL" id="MGGI01000001">
    <property type="protein sequence ID" value="OGM28026.1"/>
    <property type="molecule type" value="Genomic_DNA"/>
</dbReference>
<reference evidence="5 6" key="1">
    <citation type="journal article" date="2016" name="Nat. Commun.">
        <title>Thousands of microbial genomes shed light on interconnected biogeochemical processes in an aquifer system.</title>
        <authorList>
            <person name="Anantharaman K."/>
            <person name="Brown C.T."/>
            <person name="Hug L.A."/>
            <person name="Sharon I."/>
            <person name="Castelle C.J."/>
            <person name="Probst A.J."/>
            <person name="Thomas B.C."/>
            <person name="Singh A."/>
            <person name="Wilkins M.J."/>
            <person name="Karaoz U."/>
            <person name="Brodie E.L."/>
            <person name="Williams K.H."/>
            <person name="Hubbard S.S."/>
            <person name="Banfield J.F."/>
        </authorList>
    </citation>
    <scope>NUCLEOTIDE SEQUENCE [LARGE SCALE GENOMIC DNA]</scope>
</reference>
<dbReference type="InterPro" id="IPR027417">
    <property type="entry name" value="P-loop_NTPase"/>
</dbReference>
<evidence type="ECO:0000256" key="2">
    <source>
        <dbReference type="ARBA" id="ARBA00023000"/>
    </source>
</evidence>
<dbReference type="PROSITE" id="PS50817">
    <property type="entry name" value="INTEIN_N_TER"/>
    <property type="match status" value="1"/>
</dbReference>
<dbReference type="SUPFAM" id="SSF52540">
    <property type="entry name" value="P-loop containing nucleoside triphosphate hydrolases"/>
    <property type="match status" value="1"/>
</dbReference>
<dbReference type="PROSITE" id="PS50819">
    <property type="entry name" value="INTEIN_ENDONUCLEASE"/>
    <property type="match status" value="1"/>
</dbReference>
<gene>
    <name evidence="5" type="ORF">A2627_00595</name>
</gene>
<organism evidence="5 6">
    <name type="scientific">Candidatus Woesebacteria bacterium RIFCSPHIGHO2_01_FULL_39_28</name>
    <dbReference type="NCBI Taxonomy" id="1802496"/>
    <lineage>
        <taxon>Bacteria</taxon>
        <taxon>Candidatus Woeseibacteriota</taxon>
    </lineage>
</organism>
<dbReference type="InterPro" id="IPR051162">
    <property type="entry name" value="T4SS_component"/>
</dbReference>
<sequence>MSTKPTEKIKALPIAKPFIKSEVPITATSQEHIPIADITDDLVVFKDGGACVILETSSLNFELLSDQEQEAVIVSYAALLNSLSFPIQIVIRTQVKDISNYFVYLNSIAQEITNPLLKNYMSDYTAFIADIIKKKNVLSKKFYLVIYFSPLELGVTKSFLSAAARTLPFTKSYCIQKAKISLYPKRDHVIRQAGRAGLKARQLTTAELINIFYDVYNPKVPQGQVEKRKPELKDVADGLKQGLNVLDILAPDYLEVDFSYLKVGDTYLRSLYVAGYPRFVNPGWLEPIVNFDHSLDVSFYIYPVSGKSILDDLRRKVAEMEAEIETDLERGKVVDPLTQAKLDDARSLQEELVKGAERFFEFSFYVTIPAKNLSELNQVTHQVISTLGSLLIIAQTALLDMENGLFSSLPMGQDRLMVTRNMDTTSLATTFPFTSAELSSDTGILYGINMANDSFIIFDRFSIENANATIFATSGAGKCEAYNELLLYQNKFGDVHLDEIGKVVEKSIKDGYKTKLDEESEGVINPGLKVFTFDKNLKGSWSNVKIASKKLFTKKMFRISTRSGRKTTITGDHSLIVLKNGSIETVKGKNIEIGNYIPIPRKINQNSKLSPTLNTASILKKSKINFFVEHGRIGHKQSIYKTSLPTKIVLSSQFFRTLGYFIAEGTVLPHTAVISSQNKTVLKTTKNYYDTLCLYSNFVIEDGKQVGIRADTQCFTEFLRLLGTSGKAGKKRVPPIVFNSPNNFVSNFLSAYFEGDGGVENHEITTTTKSKKLASDLSYLFLRFGIIVRIKERFKAATNSKLKKKRKYYRISISGQDNIRKFIKEIGFISKEKNEKAKKLLRSGNTNVDVIPELGSTFKEIYSELYNSEVPAPRKFSEIKLGIFKPSPKNLLSIIEKIEERMKEIENLESDGLSTLRKLPTIKEIQERGRYKEVNRFLWQKLGHSWQTMRAGTPSFLYNTLQAIEITHGYKYSTQEIGGAIYRSFKLSGESLRAYDMPLWEAVVVRDGNTLYRKAIAARDFISEKYRIKKEKLKEIKNKLSRLKTLAKSDLFWDPIVKVEKVRSKHKYVYDLQVENEVFLAGYGGMFVHNSFFVKLESLRSLMLGTEIIIIDPESEYKALCEFVGGEYISFSFSSPSKINPFDLSQIYDEKENQLGLKILSLHSLLRVIMGTITPTQDALLDRALVSTYRSKGITVDPITQKKEPPLMEDLYKILIGMEIPEALDMAARIEKFVKGSFVGIFDQHTNINLNNPFTVFTVRDMEDALRPIAMFIILDYIWTRIRRDLKKRILVVDEAWHMMRFEDSAQFLWSIVKRARKYYLGLTTITQDVEDFLNQDIGKAIVTNSAMRVLLKQSPAAIDKVTQTFYLSQGERQLLLAANVGEGILFAGPHHAPIRVVASEKEYRIMTTKPSEIMEQKKSMPVQRPELK</sequence>
<dbReference type="NCBIfam" id="TIGR01443">
    <property type="entry name" value="intein_Cterm"/>
    <property type="match status" value="1"/>
</dbReference>
<dbReference type="Pfam" id="PF14528">
    <property type="entry name" value="LAGLIDADG_3"/>
    <property type="match status" value="1"/>
</dbReference>
<dbReference type="PRINTS" id="PR00379">
    <property type="entry name" value="INTEIN"/>
</dbReference>
<dbReference type="Gene3D" id="1.10.8.730">
    <property type="match status" value="1"/>
</dbReference>
<keyword evidence="2" id="KW-0651">Protein splicing</keyword>
<dbReference type="InterPro" id="IPR030934">
    <property type="entry name" value="Intein_C"/>
</dbReference>
<dbReference type="Pfam" id="PF14890">
    <property type="entry name" value="Intein_splicing"/>
    <property type="match status" value="1"/>
</dbReference>
<dbReference type="InterPro" id="IPR006141">
    <property type="entry name" value="Intein_N"/>
</dbReference>
<feature type="coiled-coil region" evidence="3">
    <location>
        <begin position="1019"/>
        <end position="1046"/>
    </location>
</feature>
<dbReference type="GO" id="GO:0016539">
    <property type="term" value="P:intein-mediated protein splicing"/>
    <property type="evidence" value="ECO:0007669"/>
    <property type="project" value="InterPro"/>
</dbReference>
<dbReference type="InterPro" id="IPR043964">
    <property type="entry name" value="P-loop_TraG"/>
</dbReference>
<dbReference type="InterPro" id="IPR004860">
    <property type="entry name" value="LAGLIDADG_dom"/>
</dbReference>
<evidence type="ECO:0000313" key="6">
    <source>
        <dbReference type="Proteomes" id="UP000178851"/>
    </source>
</evidence>
<dbReference type="NCBIfam" id="TIGR01445">
    <property type="entry name" value="intein_Nterm"/>
    <property type="match status" value="1"/>
</dbReference>
<dbReference type="PANTHER" id="PTHR30121:SF6">
    <property type="entry name" value="SLR6007 PROTEIN"/>
    <property type="match status" value="1"/>
</dbReference>
<dbReference type="Gene3D" id="2.170.16.10">
    <property type="entry name" value="Hedgehog/Intein (Hint) domain"/>
    <property type="match status" value="2"/>
</dbReference>
<dbReference type="CDD" id="cd01127">
    <property type="entry name" value="TrwB_TraG_TraD_VirD4"/>
    <property type="match status" value="1"/>
</dbReference>
<feature type="domain" description="DOD-type homing endonuclease" evidence="4">
    <location>
        <begin position="657"/>
        <end position="786"/>
    </location>
</feature>
<evidence type="ECO:0000259" key="4">
    <source>
        <dbReference type="PROSITE" id="PS50819"/>
    </source>
</evidence>
<name>A0A1F7YL11_9BACT</name>